<dbReference type="Proteomes" id="UP000887574">
    <property type="component" value="Unplaced"/>
</dbReference>
<dbReference type="InterPro" id="IPR016197">
    <property type="entry name" value="Chromo-like_dom_sf"/>
</dbReference>
<dbReference type="AlphaFoldDB" id="A0A915D988"/>
<feature type="domain" description="Chromo" evidence="2">
    <location>
        <begin position="18"/>
        <end position="40"/>
    </location>
</feature>
<dbReference type="CDD" id="cd00024">
    <property type="entry name" value="CD_CSD"/>
    <property type="match status" value="1"/>
</dbReference>
<feature type="compositionally biased region" description="Basic and acidic residues" evidence="1">
    <location>
        <begin position="51"/>
        <end position="70"/>
    </location>
</feature>
<evidence type="ECO:0000256" key="1">
    <source>
        <dbReference type="SAM" id="MobiDB-lite"/>
    </source>
</evidence>
<dbReference type="InterPro" id="IPR000953">
    <property type="entry name" value="Chromo/chromo_shadow_dom"/>
</dbReference>
<reference evidence="4" key="1">
    <citation type="submission" date="2022-11" db="UniProtKB">
        <authorList>
            <consortium name="WormBaseParasite"/>
        </authorList>
    </citation>
    <scope>IDENTIFICATION</scope>
</reference>
<protein>
    <submittedName>
        <fullName evidence="4">Chromo domain-containing protein</fullName>
    </submittedName>
</protein>
<evidence type="ECO:0000313" key="3">
    <source>
        <dbReference type="Proteomes" id="UP000887574"/>
    </source>
</evidence>
<accession>A0A915D988</accession>
<evidence type="ECO:0000313" key="4">
    <source>
        <dbReference type="WBParaSite" id="jg17474"/>
    </source>
</evidence>
<evidence type="ECO:0000259" key="2">
    <source>
        <dbReference type="PROSITE" id="PS50013"/>
    </source>
</evidence>
<dbReference type="SUPFAM" id="SSF54160">
    <property type="entry name" value="Chromo domain-like"/>
    <property type="match status" value="1"/>
</dbReference>
<proteinExistence type="predicted"/>
<organism evidence="3 4">
    <name type="scientific">Ditylenchus dipsaci</name>
    <dbReference type="NCBI Taxonomy" id="166011"/>
    <lineage>
        <taxon>Eukaryota</taxon>
        <taxon>Metazoa</taxon>
        <taxon>Ecdysozoa</taxon>
        <taxon>Nematoda</taxon>
        <taxon>Chromadorea</taxon>
        <taxon>Rhabditida</taxon>
        <taxon>Tylenchina</taxon>
        <taxon>Tylenchomorpha</taxon>
        <taxon>Sphaerularioidea</taxon>
        <taxon>Anguinidae</taxon>
        <taxon>Anguininae</taxon>
        <taxon>Ditylenchus</taxon>
    </lineage>
</organism>
<feature type="region of interest" description="Disordered" evidence="1">
    <location>
        <begin position="51"/>
        <end position="118"/>
    </location>
</feature>
<sequence length="190" mass="21379">MSESDDSSGGELEGGSGYVVEAILNKRSRMGITEYLVKWKAGSPLLIKEFEEGKKREKQKHREISSKDKNQTPASSRPRKPIKGERKDSPHPYARPAPKEESSQGAPSLLPEPTIDSTNYGVQRGMKIIRILGVRPGHHIKGLVAMVIYEEGMTELVPTMVLSLHAAKQMVAFYEDRLRFEEEYNPYSHN</sequence>
<keyword evidence="3" id="KW-1185">Reference proteome</keyword>
<dbReference type="Gene3D" id="2.40.50.40">
    <property type="match status" value="1"/>
</dbReference>
<dbReference type="PROSITE" id="PS50013">
    <property type="entry name" value="CHROMO_2"/>
    <property type="match status" value="1"/>
</dbReference>
<name>A0A915D988_9BILA</name>
<dbReference type="WBParaSite" id="jg17474">
    <property type="protein sequence ID" value="jg17474"/>
    <property type="gene ID" value="jg17474"/>
</dbReference>